<evidence type="ECO:0000313" key="3">
    <source>
        <dbReference type="Proteomes" id="UP000054282"/>
    </source>
</evidence>
<feature type="compositionally biased region" description="Acidic residues" evidence="1">
    <location>
        <begin position="70"/>
        <end position="84"/>
    </location>
</feature>
<feature type="compositionally biased region" description="Polar residues" evidence="1">
    <location>
        <begin position="59"/>
        <end position="69"/>
    </location>
</feature>
<dbReference type="KEGG" id="pfd:PFDG_05162"/>
<gene>
    <name evidence="2" type="ORF">PFDG_05162</name>
</gene>
<name>A0A0L7M9S9_PLAF4</name>
<proteinExistence type="predicted"/>
<reference evidence="3" key="2">
    <citation type="submission" date="2006-09" db="EMBL/GenBank/DDBJ databases">
        <title>The genome sequence of Plasmodium falciparum Dd2.</title>
        <authorList>
            <consortium name="The Broad Institute Genome Sequencing Platform"/>
            <person name="Birren B."/>
            <person name="Lander E."/>
            <person name="Galagan J."/>
            <person name="Nusbaum C."/>
            <person name="Devon K."/>
            <person name="Henn M."/>
            <person name="Jaffe D."/>
            <person name="Butler J."/>
            <person name="Alvarez P."/>
            <person name="Gnerre S."/>
            <person name="Grabherr M."/>
            <person name="Kleber M."/>
            <person name="Mauceli E."/>
            <person name="Brockman W."/>
            <person name="MacCallum I.A."/>
            <person name="Rounsley S."/>
            <person name="Young S."/>
            <person name="LaButti K."/>
            <person name="Pushparaj V."/>
            <person name="DeCaprio D."/>
            <person name="Crawford M."/>
            <person name="Koehrsen M."/>
            <person name="Engels R."/>
            <person name="Montgomery P."/>
            <person name="Pearson M."/>
            <person name="Howarth C."/>
            <person name="Larson L."/>
            <person name="Luoma S."/>
            <person name="White J."/>
            <person name="Kodira C."/>
            <person name="Zeng Q."/>
            <person name="O'Leary S."/>
            <person name="Yandava C."/>
            <person name="Alvarado L."/>
            <person name="Wirth D."/>
            <person name="Volkman S."/>
            <person name="Hartl D."/>
        </authorList>
    </citation>
    <scope>NUCLEOTIDE SEQUENCE [LARGE SCALE GENOMIC DNA]</scope>
</reference>
<organism evidence="2 3">
    <name type="scientific">Plasmodium falciparum (isolate Dd2)</name>
    <dbReference type="NCBI Taxonomy" id="57267"/>
    <lineage>
        <taxon>Eukaryota</taxon>
        <taxon>Sar</taxon>
        <taxon>Alveolata</taxon>
        <taxon>Apicomplexa</taxon>
        <taxon>Aconoidasida</taxon>
        <taxon>Haemosporida</taxon>
        <taxon>Plasmodiidae</taxon>
        <taxon>Plasmodium</taxon>
        <taxon>Plasmodium (Laverania)</taxon>
    </lineage>
</organism>
<dbReference type="Proteomes" id="UP000054282">
    <property type="component" value="Unassembled WGS sequence"/>
</dbReference>
<sequence>MNMLNNKDGANGTPFDINADSMMKMFIARSNENGNPEDLKMKSTDTSFDSLNDGVDNNLAPSNLKGQNNNEEDDEEGGDDDDYDDKSFEVNSKYADNTFEDKKPPPMKSTHPLLGGGAPISPRG</sequence>
<evidence type="ECO:0000256" key="1">
    <source>
        <dbReference type="SAM" id="MobiDB-lite"/>
    </source>
</evidence>
<protein>
    <submittedName>
        <fullName evidence="2">Uncharacterized protein</fullName>
    </submittedName>
</protein>
<dbReference type="AlphaFoldDB" id="A0A0L7M9S9"/>
<dbReference type="EMBL" id="GG702770">
    <property type="protein sequence ID" value="KOB89612.1"/>
    <property type="molecule type" value="Genomic_DNA"/>
</dbReference>
<dbReference type="OrthoDB" id="372932at2759"/>
<reference evidence="3" key="1">
    <citation type="submission" date="2006-09" db="EMBL/GenBank/DDBJ databases">
        <title>Annotation of Plasmodium falciparum Dd2.</title>
        <authorList>
            <consortium name="The Broad Institute Genome Sequencing Platform"/>
            <person name="Volkman S.K."/>
            <person name="Neafsey D.E."/>
            <person name="Dash A.P."/>
            <person name="Chitnis C.E."/>
            <person name="Hartl D.L."/>
            <person name="Young S.K."/>
            <person name="Zeng Q."/>
            <person name="Koehrsen M."/>
            <person name="Alvarado L."/>
            <person name="Berlin A."/>
            <person name="Borenstein D."/>
            <person name="Chapman S.B."/>
            <person name="Chen Z."/>
            <person name="Engels R."/>
            <person name="Freedman E."/>
            <person name="Gellesch M."/>
            <person name="Goldberg J."/>
            <person name="Griggs A."/>
            <person name="Gujja S."/>
            <person name="Heilman E.R."/>
            <person name="Heiman D.I."/>
            <person name="Howarth C."/>
            <person name="Jen D."/>
            <person name="Larson L."/>
            <person name="Mehta T."/>
            <person name="Neiman D."/>
            <person name="Park D."/>
            <person name="Pearson M."/>
            <person name="Roberts A."/>
            <person name="Saif S."/>
            <person name="Shea T."/>
            <person name="Shenoy N."/>
            <person name="Sisk P."/>
            <person name="Stolte C."/>
            <person name="Sykes S."/>
            <person name="Walk T."/>
            <person name="White J."/>
            <person name="Yandava C."/>
            <person name="Haas B."/>
            <person name="Henn M.R."/>
            <person name="Nusbaum C."/>
            <person name="Birren B."/>
        </authorList>
    </citation>
    <scope>NUCLEOTIDE SEQUENCE [LARGE SCALE GENOMIC DNA]</scope>
</reference>
<evidence type="ECO:0000313" key="2">
    <source>
        <dbReference type="EMBL" id="KOB89612.1"/>
    </source>
</evidence>
<accession>A0A0L7M9S9</accession>
<feature type="non-terminal residue" evidence="2">
    <location>
        <position position="124"/>
    </location>
</feature>
<feature type="region of interest" description="Disordered" evidence="1">
    <location>
        <begin position="28"/>
        <end position="124"/>
    </location>
</feature>